<dbReference type="GO" id="GO:0022857">
    <property type="term" value="F:transmembrane transporter activity"/>
    <property type="evidence" value="ECO:0007669"/>
    <property type="project" value="InterPro"/>
</dbReference>
<evidence type="ECO:0000256" key="5">
    <source>
        <dbReference type="ARBA" id="ARBA00023136"/>
    </source>
</evidence>
<evidence type="ECO:0000313" key="9">
    <source>
        <dbReference type="Proteomes" id="UP000309133"/>
    </source>
</evidence>
<dbReference type="Gene3D" id="1.20.1250.20">
    <property type="entry name" value="MFS general substrate transporter like domains"/>
    <property type="match status" value="1"/>
</dbReference>
<dbReference type="PANTHER" id="PTHR43124:SF10">
    <property type="entry name" value="PURINE EFFLUX PUMP PBUE"/>
    <property type="match status" value="1"/>
</dbReference>
<dbReference type="PROSITE" id="PS50850">
    <property type="entry name" value="MFS"/>
    <property type="match status" value="1"/>
</dbReference>
<dbReference type="InterPro" id="IPR036259">
    <property type="entry name" value="MFS_trans_sf"/>
</dbReference>
<organism evidence="8 9">
    <name type="scientific">Naasia lichenicola</name>
    <dbReference type="NCBI Taxonomy" id="2565933"/>
    <lineage>
        <taxon>Bacteria</taxon>
        <taxon>Bacillati</taxon>
        <taxon>Actinomycetota</taxon>
        <taxon>Actinomycetes</taxon>
        <taxon>Micrococcales</taxon>
        <taxon>Microbacteriaceae</taxon>
        <taxon>Naasia</taxon>
    </lineage>
</organism>
<feature type="transmembrane region" description="Helical" evidence="6">
    <location>
        <begin position="178"/>
        <end position="196"/>
    </location>
</feature>
<evidence type="ECO:0000259" key="7">
    <source>
        <dbReference type="PROSITE" id="PS50850"/>
    </source>
</evidence>
<evidence type="ECO:0000256" key="4">
    <source>
        <dbReference type="ARBA" id="ARBA00022989"/>
    </source>
</evidence>
<keyword evidence="9" id="KW-1185">Reference proteome</keyword>
<dbReference type="InterPro" id="IPR011701">
    <property type="entry name" value="MFS"/>
</dbReference>
<feature type="domain" description="Major facilitator superfamily (MFS) profile" evidence="7">
    <location>
        <begin position="22"/>
        <end position="396"/>
    </location>
</feature>
<sequence>MTQDRVPAAEPLDEGPAHLRVTLLVLALGLFVVATNAFVIAGLLPHIADDLRVHPNDVALSITAYAAVVAVLSPVFSIAFARVSRTGLMVAGLIVVVVGTGIVVVAPDLELFIVGRVVAAVGGAALVPTATAVAALLAPPHRRARSIAVVVGGFAAASALGAPLGTLAAGYVGWRGSLLGVAILAVVCAVATPLAVRRVPAAGSIPVRTRFRALLDSRLLFALATTVCATGAFNTVYIFSSQLTEQTTGGAGTLLALVLFSLGVAGLVGNAAGGRLADRYGSRRVMLTVPVLFALALLLFPFAAWSLPLTVVSFMVWGLCANAQQPAVQLRETLIDPLTAPIALAWNSTALYLGIAIAPIFGRAAIGAAGVDAVPIGSALLILVGVLAFQLGYIVEGRRPGRIAPA</sequence>
<evidence type="ECO:0000256" key="6">
    <source>
        <dbReference type="SAM" id="Phobius"/>
    </source>
</evidence>
<dbReference type="GO" id="GO:0005886">
    <property type="term" value="C:plasma membrane"/>
    <property type="evidence" value="ECO:0007669"/>
    <property type="project" value="UniProtKB-SubCell"/>
</dbReference>
<proteinExistence type="predicted"/>
<comment type="caution">
    <text evidence="8">The sequence shown here is derived from an EMBL/GenBank/DDBJ whole genome shotgun (WGS) entry which is preliminary data.</text>
</comment>
<dbReference type="OrthoDB" id="9814237at2"/>
<feature type="transmembrane region" description="Helical" evidence="6">
    <location>
        <begin position="149"/>
        <end position="172"/>
    </location>
</feature>
<gene>
    <name evidence="8" type="ORF">E6C64_06420</name>
</gene>
<evidence type="ECO:0000256" key="2">
    <source>
        <dbReference type="ARBA" id="ARBA00022475"/>
    </source>
</evidence>
<dbReference type="EMBL" id="SSSM01000003">
    <property type="protein sequence ID" value="THG31698.1"/>
    <property type="molecule type" value="Genomic_DNA"/>
</dbReference>
<feature type="transmembrane region" description="Helical" evidence="6">
    <location>
        <begin position="373"/>
        <end position="395"/>
    </location>
</feature>
<feature type="transmembrane region" description="Helical" evidence="6">
    <location>
        <begin position="113"/>
        <end position="137"/>
    </location>
</feature>
<keyword evidence="4 6" id="KW-1133">Transmembrane helix</keyword>
<dbReference type="InterPro" id="IPR020846">
    <property type="entry name" value="MFS_dom"/>
</dbReference>
<feature type="transmembrane region" description="Helical" evidence="6">
    <location>
        <begin position="88"/>
        <end position="107"/>
    </location>
</feature>
<dbReference type="InterPro" id="IPR050189">
    <property type="entry name" value="MFS_Efflux_Transporters"/>
</dbReference>
<reference evidence="8 9" key="1">
    <citation type="submission" date="2019-04" db="EMBL/GenBank/DDBJ databases">
        <authorList>
            <person name="Jiang L."/>
        </authorList>
    </citation>
    <scope>NUCLEOTIDE SEQUENCE [LARGE SCALE GENOMIC DNA]</scope>
    <source>
        <strain evidence="8 9">YIM 131853</strain>
    </source>
</reference>
<feature type="transmembrane region" description="Helical" evidence="6">
    <location>
        <begin position="338"/>
        <end position="361"/>
    </location>
</feature>
<name>A0A4S4FN60_9MICO</name>
<dbReference type="SUPFAM" id="SSF103473">
    <property type="entry name" value="MFS general substrate transporter"/>
    <property type="match status" value="1"/>
</dbReference>
<dbReference type="PANTHER" id="PTHR43124">
    <property type="entry name" value="PURINE EFFLUX PUMP PBUE"/>
    <property type="match status" value="1"/>
</dbReference>
<dbReference type="AlphaFoldDB" id="A0A4S4FN60"/>
<dbReference type="RefSeq" id="WP_136426818.1">
    <property type="nucleotide sequence ID" value="NZ_SSSM01000003.1"/>
</dbReference>
<feature type="transmembrane region" description="Helical" evidence="6">
    <location>
        <begin position="285"/>
        <end position="307"/>
    </location>
</feature>
<protein>
    <submittedName>
        <fullName evidence="8">MFS transporter</fullName>
    </submittedName>
</protein>
<comment type="subcellular location">
    <subcellularLocation>
        <location evidence="1">Cell membrane</location>
        <topology evidence="1">Multi-pass membrane protein</topology>
    </subcellularLocation>
</comment>
<accession>A0A4S4FN60</accession>
<feature type="transmembrane region" description="Helical" evidence="6">
    <location>
        <begin position="217"/>
        <end position="239"/>
    </location>
</feature>
<keyword evidence="2" id="KW-1003">Cell membrane</keyword>
<dbReference type="Pfam" id="PF07690">
    <property type="entry name" value="MFS_1"/>
    <property type="match status" value="1"/>
</dbReference>
<keyword evidence="5 6" id="KW-0472">Membrane</keyword>
<evidence type="ECO:0000256" key="1">
    <source>
        <dbReference type="ARBA" id="ARBA00004651"/>
    </source>
</evidence>
<feature type="transmembrane region" description="Helical" evidence="6">
    <location>
        <begin position="21"/>
        <end position="47"/>
    </location>
</feature>
<dbReference type="CDD" id="cd17324">
    <property type="entry name" value="MFS_NepI_like"/>
    <property type="match status" value="1"/>
</dbReference>
<feature type="transmembrane region" description="Helical" evidence="6">
    <location>
        <begin position="251"/>
        <end position="273"/>
    </location>
</feature>
<feature type="transmembrane region" description="Helical" evidence="6">
    <location>
        <begin position="59"/>
        <end position="81"/>
    </location>
</feature>
<evidence type="ECO:0000256" key="3">
    <source>
        <dbReference type="ARBA" id="ARBA00022692"/>
    </source>
</evidence>
<keyword evidence="3 6" id="KW-0812">Transmembrane</keyword>
<dbReference type="Proteomes" id="UP000309133">
    <property type="component" value="Unassembled WGS sequence"/>
</dbReference>
<evidence type="ECO:0000313" key="8">
    <source>
        <dbReference type="EMBL" id="THG31698.1"/>
    </source>
</evidence>